<evidence type="ECO:0000256" key="5">
    <source>
        <dbReference type="ARBA" id="ARBA00022989"/>
    </source>
</evidence>
<reference evidence="12 13" key="1">
    <citation type="submission" date="2012-12" db="EMBL/GenBank/DDBJ databases">
        <title>Whole genome shotgun sequence of Gordonia hirsuta NBRC 16056.</title>
        <authorList>
            <person name="Isaki-Nakamura S."/>
            <person name="Hosoyama A."/>
            <person name="Tsuchikane K."/>
            <person name="Katsumata H."/>
            <person name="Baba S."/>
            <person name="Yamazaki S."/>
            <person name="Fujita N."/>
        </authorList>
    </citation>
    <scope>NUCLEOTIDE SEQUENCE [LARGE SCALE GENOMIC DNA]</scope>
    <source>
        <strain evidence="12 13">NBRC 16056</strain>
    </source>
</reference>
<dbReference type="GO" id="GO:0016020">
    <property type="term" value="C:membrane"/>
    <property type="evidence" value="ECO:0007669"/>
    <property type="project" value="UniProtKB-SubCell"/>
</dbReference>
<feature type="transmembrane region" description="Helical" evidence="10">
    <location>
        <begin position="221"/>
        <end position="240"/>
    </location>
</feature>
<dbReference type="Proteomes" id="UP000053405">
    <property type="component" value="Unassembled WGS sequence"/>
</dbReference>
<evidence type="ECO:0000313" key="12">
    <source>
        <dbReference type="EMBL" id="GAC56471.1"/>
    </source>
</evidence>
<comment type="similarity">
    <text evidence="2">Belongs to the VKOR family.</text>
</comment>
<keyword evidence="8" id="KW-1015">Disulfide bond</keyword>
<dbReference type="Gene3D" id="1.20.1440.130">
    <property type="entry name" value="VKOR domain"/>
    <property type="match status" value="1"/>
</dbReference>
<dbReference type="AlphaFoldDB" id="L7L6X7"/>
<feature type="transmembrane region" description="Helical" evidence="10">
    <location>
        <begin position="129"/>
        <end position="147"/>
    </location>
</feature>
<keyword evidence="6" id="KW-0560">Oxidoreductase</keyword>
<keyword evidence="3 10" id="KW-0812">Transmembrane</keyword>
<sequence length="247" mass="26138">MTEAGNERGDLADEVAASVSPAAEAAVAEPAVPGDVADDAVSATAVSGPGATGPLAALTALRPFGIVSSWVLLIAGILGMAASAALSIERIDLLKNPNYIPSCNFSPILSCGSVMITEQAEFLGFPNPLLGLPAFGVILATAVLSVGRVRLPRWYWIGQSLVTAVGFVFVNYLAFQSIYRIGALCPYCMVVWTVTPIILVLSISRALGDGSLGRTLRDASWFLLAAWYAVVIFAGGYEFWDYWRTLF</sequence>
<dbReference type="eggNOG" id="COG4243">
    <property type="taxonomic scope" value="Bacteria"/>
</dbReference>
<dbReference type="CDD" id="cd12922">
    <property type="entry name" value="VKOR_5"/>
    <property type="match status" value="1"/>
</dbReference>
<keyword evidence="7 10" id="KW-0472">Membrane</keyword>
<dbReference type="InterPro" id="IPR012932">
    <property type="entry name" value="VKOR"/>
</dbReference>
<feature type="transmembrane region" description="Helical" evidence="10">
    <location>
        <begin position="154"/>
        <end position="175"/>
    </location>
</feature>
<organism evidence="12 13">
    <name type="scientific">Gordonia hirsuta DSM 44140 = NBRC 16056</name>
    <dbReference type="NCBI Taxonomy" id="1121927"/>
    <lineage>
        <taxon>Bacteria</taxon>
        <taxon>Bacillati</taxon>
        <taxon>Actinomycetota</taxon>
        <taxon>Actinomycetes</taxon>
        <taxon>Mycobacteriales</taxon>
        <taxon>Gordoniaceae</taxon>
        <taxon>Gordonia</taxon>
    </lineage>
</organism>
<feature type="transmembrane region" description="Helical" evidence="10">
    <location>
        <begin position="181"/>
        <end position="201"/>
    </location>
</feature>
<comment type="caution">
    <text evidence="12">The sequence shown here is derived from an EMBL/GenBank/DDBJ whole genome shotgun (WGS) entry which is preliminary data.</text>
</comment>
<keyword evidence="13" id="KW-1185">Reference proteome</keyword>
<evidence type="ECO:0000259" key="11">
    <source>
        <dbReference type="SMART" id="SM00756"/>
    </source>
</evidence>
<dbReference type="EMBL" id="BANT01000007">
    <property type="protein sequence ID" value="GAC56471.1"/>
    <property type="molecule type" value="Genomic_DNA"/>
</dbReference>
<dbReference type="Pfam" id="PF07884">
    <property type="entry name" value="VKOR"/>
    <property type="match status" value="1"/>
</dbReference>
<dbReference type="GO" id="GO:0016491">
    <property type="term" value="F:oxidoreductase activity"/>
    <property type="evidence" value="ECO:0007669"/>
    <property type="project" value="UniProtKB-KW"/>
</dbReference>
<dbReference type="InterPro" id="IPR041714">
    <property type="entry name" value="VKOR_Actinobacteria"/>
</dbReference>
<evidence type="ECO:0000256" key="2">
    <source>
        <dbReference type="ARBA" id="ARBA00006214"/>
    </source>
</evidence>
<feature type="domain" description="Vitamin K epoxide reductase" evidence="11">
    <location>
        <begin position="65"/>
        <end position="206"/>
    </location>
</feature>
<evidence type="ECO:0000256" key="4">
    <source>
        <dbReference type="ARBA" id="ARBA00022719"/>
    </source>
</evidence>
<evidence type="ECO:0000256" key="6">
    <source>
        <dbReference type="ARBA" id="ARBA00023002"/>
    </source>
</evidence>
<keyword evidence="9" id="KW-0676">Redox-active center</keyword>
<feature type="transmembrane region" description="Helical" evidence="10">
    <location>
        <begin position="64"/>
        <end position="86"/>
    </location>
</feature>
<evidence type="ECO:0000256" key="9">
    <source>
        <dbReference type="ARBA" id="ARBA00023284"/>
    </source>
</evidence>
<proteinExistence type="inferred from homology"/>
<evidence type="ECO:0000256" key="10">
    <source>
        <dbReference type="SAM" id="Phobius"/>
    </source>
</evidence>
<comment type="subcellular location">
    <subcellularLocation>
        <location evidence="1">Membrane</location>
        <topology evidence="1">Multi-pass membrane protein</topology>
    </subcellularLocation>
</comment>
<evidence type="ECO:0000256" key="7">
    <source>
        <dbReference type="ARBA" id="ARBA00023136"/>
    </source>
</evidence>
<dbReference type="RefSeq" id="WP_005936774.1">
    <property type="nucleotide sequence ID" value="NZ_ATVK01000004.1"/>
</dbReference>
<evidence type="ECO:0000256" key="3">
    <source>
        <dbReference type="ARBA" id="ARBA00022692"/>
    </source>
</evidence>
<accession>L7L6X7</accession>
<evidence type="ECO:0000256" key="1">
    <source>
        <dbReference type="ARBA" id="ARBA00004141"/>
    </source>
</evidence>
<evidence type="ECO:0000313" key="13">
    <source>
        <dbReference type="Proteomes" id="UP000053405"/>
    </source>
</evidence>
<dbReference type="SMART" id="SM00756">
    <property type="entry name" value="VKc"/>
    <property type="match status" value="1"/>
</dbReference>
<name>L7L6X7_9ACTN</name>
<evidence type="ECO:0000256" key="8">
    <source>
        <dbReference type="ARBA" id="ARBA00023157"/>
    </source>
</evidence>
<dbReference type="InterPro" id="IPR038354">
    <property type="entry name" value="VKOR_sf"/>
</dbReference>
<gene>
    <name evidence="12" type="ORF">GOHSU_07_00250</name>
</gene>
<dbReference type="STRING" id="1121927.GOHSU_07_00250"/>
<keyword evidence="5 10" id="KW-1133">Transmembrane helix</keyword>
<protein>
    <recommendedName>
        <fullName evidence="11">Vitamin K epoxide reductase domain-containing protein</fullName>
    </recommendedName>
</protein>
<dbReference type="GO" id="GO:0048038">
    <property type="term" value="F:quinone binding"/>
    <property type="evidence" value="ECO:0007669"/>
    <property type="project" value="UniProtKB-KW"/>
</dbReference>
<keyword evidence="4" id="KW-0874">Quinone</keyword>